<accession>A0A1Y4QP73</accession>
<dbReference type="InterPro" id="IPR026889">
    <property type="entry name" value="Zn_Tnp"/>
</dbReference>
<feature type="non-terminal residue" evidence="2">
    <location>
        <position position="135"/>
    </location>
</feature>
<evidence type="ECO:0000259" key="1">
    <source>
        <dbReference type="Pfam" id="PF14319"/>
    </source>
</evidence>
<dbReference type="AlphaFoldDB" id="A0A1Y4QP73"/>
<feature type="domain" description="Transposase zinc-binding" evidence="1">
    <location>
        <begin position="46"/>
        <end position="123"/>
    </location>
</feature>
<reference evidence="3" key="1">
    <citation type="submission" date="2017-04" db="EMBL/GenBank/DDBJ databases">
        <title>Function of individual gut microbiota members based on whole genome sequencing of pure cultures obtained from chicken caecum.</title>
        <authorList>
            <person name="Medvecky M."/>
            <person name="Cejkova D."/>
            <person name="Polansky O."/>
            <person name="Karasova D."/>
            <person name="Kubasova T."/>
            <person name="Cizek A."/>
            <person name="Rychlik I."/>
        </authorList>
    </citation>
    <scope>NUCLEOTIDE SEQUENCE [LARGE SCALE GENOMIC DNA]</scope>
    <source>
        <strain evidence="3">An149</strain>
    </source>
</reference>
<dbReference type="PANTHER" id="PTHR37023">
    <property type="entry name" value="TRANSPOSASE"/>
    <property type="match status" value="1"/>
</dbReference>
<dbReference type="Pfam" id="PF14319">
    <property type="entry name" value="Zn_Tnp_IS91"/>
    <property type="match status" value="1"/>
</dbReference>
<name>A0A1Y4QP73_9FIRM</name>
<protein>
    <submittedName>
        <fullName evidence="2">IS91 family transposase</fullName>
    </submittedName>
</protein>
<proteinExistence type="predicted"/>
<sequence length="135" mass="15713">MIDLAVPTDTLALFNLRQYFKKNSKETFKYIFFDNFEYIHNLYLSGKLRDITFDNIQKTILCSSVYLGFDLFECPNCGHETIVPHTCSSRFCSKCGSKAAQQRAAHVSAMAFESKHRHIVFTIPKELRPFFLKDR</sequence>
<dbReference type="PANTHER" id="PTHR37023:SF1">
    <property type="entry name" value="ISSOD25 TRANSPOSASE TNPA_ISSOD25"/>
    <property type="match status" value="1"/>
</dbReference>
<dbReference type="Proteomes" id="UP000196258">
    <property type="component" value="Unassembled WGS sequence"/>
</dbReference>
<evidence type="ECO:0000313" key="2">
    <source>
        <dbReference type="EMBL" id="OUQ06083.1"/>
    </source>
</evidence>
<evidence type="ECO:0000313" key="3">
    <source>
        <dbReference type="Proteomes" id="UP000196258"/>
    </source>
</evidence>
<dbReference type="RefSeq" id="WP_206383639.1">
    <property type="nucleotide sequence ID" value="NZ_NFLB01000002.1"/>
</dbReference>
<comment type="caution">
    <text evidence="2">The sequence shown here is derived from an EMBL/GenBank/DDBJ whole genome shotgun (WGS) entry which is preliminary data.</text>
</comment>
<gene>
    <name evidence="2" type="ORF">B5E91_02040</name>
</gene>
<dbReference type="EMBL" id="NFLB01000002">
    <property type="protein sequence ID" value="OUQ06083.1"/>
    <property type="molecule type" value="Genomic_DNA"/>
</dbReference>
<organism evidence="2 3">
    <name type="scientific">Thomasclavelia spiroformis</name>
    <dbReference type="NCBI Taxonomy" id="29348"/>
    <lineage>
        <taxon>Bacteria</taxon>
        <taxon>Bacillati</taxon>
        <taxon>Bacillota</taxon>
        <taxon>Erysipelotrichia</taxon>
        <taxon>Erysipelotrichales</taxon>
        <taxon>Coprobacillaceae</taxon>
        <taxon>Thomasclavelia</taxon>
    </lineage>
</organism>